<name>A0A6N7EJR5_9MICO</name>
<dbReference type="Proteomes" id="UP000437709">
    <property type="component" value="Unassembled WGS sequence"/>
</dbReference>
<organism evidence="1 2">
    <name type="scientific">Georgenia subflava</name>
    <dbReference type="NCBI Taxonomy" id="1622177"/>
    <lineage>
        <taxon>Bacteria</taxon>
        <taxon>Bacillati</taxon>
        <taxon>Actinomycetota</taxon>
        <taxon>Actinomycetes</taxon>
        <taxon>Micrococcales</taxon>
        <taxon>Bogoriellaceae</taxon>
        <taxon>Georgenia</taxon>
    </lineage>
</organism>
<gene>
    <name evidence="1" type="ORF">GB881_08025</name>
</gene>
<protein>
    <submittedName>
        <fullName evidence="1">Uncharacterized protein</fullName>
    </submittedName>
</protein>
<sequence>MATVFLDEPSRTAEKATQQLATAEEATSTPETEMAQYDRGMDLILQALEEARLEIIMDLRSTAPSSEFRRLELFIIRSRDSAHRVVKAVGDSRRDLEPVEVARGLLDLVAAHVLLMARIERSPQPAGQDLEVLIRWMEQLVERFDAFHNAVERTFLKLRR</sequence>
<evidence type="ECO:0000313" key="2">
    <source>
        <dbReference type="Proteomes" id="UP000437709"/>
    </source>
</evidence>
<dbReference type="RefSeq" id="WP_152194147.1">
    <property type="nucleotide sequence ID" value="NZ_VUKD01000001.1"/>
</dbReference>
<accession>A0A6N7EJR5</accession>
<dbReference type="AlphaFoldDB" id="A0A6N7EJR5"/>
<reference evidence="1 2" key="1">
    <citation type="submission" date="2019-10" db="EMBL/GenBank/DDBJ databases">
        <title>Georgenia wutianyii sp. nov. and Georgenia yuyongxinii sp. nov. isolated from plateau pika (Ochotona curzoniae) in the Qinghai-Tibet plateau of China.</title>
        <authorList>
            <person name="Tian Z."/>
        </authorList>
    </citation>
    <scope>NUCLEOTIDE SEQUENCE [LARGE SCALE GENOMIC DNA]</scope>
    <source>
        <strain evidence="1 2">JCM 19765</strain>
    </source>
</reference>
<proteinExistence type="predicted"/>
<comment type="caution">
    <text evidence="1">The sequence shown here is derived from an EMBL/GenBank/DDBJ whole genome shotgun (WGS) entry which is preliminary data.</text>
</comment>
<keyword evidence="2" id="KW-1185">Reference proteome</keyword>
<evidence type="ECO:0000313" key="1">
    <source>
        <dbReference type="EMBL" id="MPV36997.1"/>
    </source>
</evidence>
<dbReference type="EMBL" id="WHPC01000023">
    <property type="protein sequence ID" value="MPV36997.1"/>
    <property type="molecule type" value="Genomic_DNA"/>
</dbReference>